<feature type="compositionally biased region" description="Polar residues" evidence="2">
    <location>
        <begin position="1453"/>
        <end position="1469"/>
    </location>
</feature>
<proteinExistence type="predicted"/>
<dbReference type="EMBL" id="CP009389">
    <property type="protein sequence ID" value="AIN97625.1"/>
    <property type="molecule type" value="Genomic_DNA"/>
</dbReference>
<feature type="compositionally biased region" description="Polar residues" evidence="2">
    <location>
        <begin position="1310"/>
        <end position="1319"/>
    </location>
</feature>
<feature type="region of interest" description="Disordered" evidence="2">
    <location>
        <begin position="1302"/>
        <end position="1372"/>
    </location>
</feature>
<evidence type="ECO:0000313" key="4">
    <source>
        <dbReference type="Proteomes" id="UP000063063"/>
    </source>
</evidence>
<accession>A0A088RP91</accession>
<gene>
    <name evidence="3" type="ORF">LPMP_201310</name>
</gene>
<name>A0A088RP91_LEIPA</name>
<feature type="region of interest" description="Disordered" evidence="2">
    <location>
        <begin position="1571"/>
        <end position="1590"/>
    </location>
</feature>
<dbReference type="GeneID" id="22574340"/>
<dbReference type="eggNOG" id="ENOG502QWRW">
    <property type="taxonomic scope" value="Eukaryota"/>
</dbReference>
<organism evidence="3 4">
    <name type="scientific">Leishmania panamensis</name>
    <dbReference type="NCBI Taxonomy" id="5679"/>
    <lineage>
        <taxon>Eukaryota</taxon>
        <taxon>Discoba</taxon>
        <taxon>Euglenozoa</taxon>
        <taxon>Kinetoplastea</taxon>
        <taxon>Metakinetoplastina</taxon>
        <taxon>Trypanosomatida</taxon>
        <taxon>Trypanosomatidae</taxon>
        <taxon>Leishmaniinae</taxon>
        <taxon>Leishmania</taxon>
        <taxon>Leishmania guyanensis species complex</taxon>
    </lineage>
</organism>
<feature type="coiled-coil region" evidence="1">
    <location>
        <begin position="23"/>
        <end position="50"/>
    </location>
</feature>
<feature type="compositionally biased region" description="Acidic residues" evidence="2">
    <location>
        <begin position="1175"/>
        <end position="1190"/>
    </location>
</feature>
<dbReference type="OrthoDB" id="2021138at2759"/>
<dbReference type="InterPro" id="IPR029787">
    <property type="entry name" value="Nucleotide_cyclase"/>
</dbReference>
<dbReference type="Proteomes" id="UP000063063">
    <property type="component" value="Chromosome 20"/>
</dbReference>
<dbReference type="VEuPathDB" id="TriTrypDB:LPMP_201310"/>
<keyword evidence="1" id="KW-0175">Coiled coil</keyword>
<feature type="region of interest" description="Disordered" evidence="2">
    <location>
        <begin position="1169"/>
        <end position="1190"/>
    </location>
</feature>
<protein>
    <submittedName>
        <fullName evidence="3">Nucleotide cyclase, putative</fullName>
    </submittedName>
</protein>
<dbReference type="RefSeq" id="XP_010698332.1">
    <property type="nucleotide sequence ID" value="XM_010700030.1"/>
</dbReference>
<feature type="coiled-coil region" evidence="1">
    <location>
        <begin position="89"/>
        <end position="141"/>
    </location>
</feature>
<dbReference type="Gene3D" id="3.30.70.1230">
    <property type="entry name" value="Nucleotide cyclase"/>
    <property type="match status" value="1"/>
</dbReference>
<keyword evidence="4" id="KW-1185">Reference proteome</keyword>
<sequence length="1590" mass="175134">MEGLAVLFDTPLDACMKEKDAHLTNLILEKREAAKRIEGLEAEIAVLRAQLQQATPQRLFSYGSEPLPTSAQEKTAQNNTPIAEILMWNEELINTVEQLQRSLIQLEADSKAQLITVTDVLNQARKENERLLRENDSLKARVGDDVLRQRQTNRMEVACERARIAARVRAAGLQRLEAAEANLMEAHDDVYHVQRWDAMLLPQRDVSFVFHIVSSVTYPLHGITEFIMMVYQQFLFHRSTGLRGYRVGFYQNIEVFAFQAPSDALLFSKECHEQLMRLSWLSCIENTPSFSTILENNTVLYKGPRIHTCICSCSPESYVDPVSGKYAFFGPEVEEAVKAAIEQSPIGEIAVNERWAQLMCLQSQIRENRSAPAASSVAELRECLGSMWDIVDFPGAHHIIASILPSELRSRRGVPAPVLHPSCKYPCLELNDSAFVVRMVVKAMRGMLCNAFESLEEVGDDSNGGGGVILQQMRRRATFLHKAVAKAPLATSAQERNPEFSERAAQLLELFLVREERNNIMALCRKMEAASAALERDRMESEDRFEIRKHKTLNPSETAYICTIDTGDDTLWKRLLLKSISDEQFESIQNTIRGDVHNAAKVHFGFFMNGNDSDVFTYVFREVEQALAFVSDIYIKVNRTGTKYAHTSLGKGRDIFLFRAGVASGPMGAIYRNVENGVLKCTGPAIRLSGTLCDLAECGEILAMEDVIRSFHSKNENLLDTQYNIVNQKSQFIGSYAAPAAVHSILPKPFAYRRPQLRTFGRTAMQNKRLYLPYRSVLGTLMRRRDELPRQAVLDMMEQQQRRLELSEMARMSAEDDYERPWKVGTVAAPLLRNPWLLLDQPQAEEQSENASVRRSFVRFRTVEEVEAEVMHARRPTKPLAFLYCDVAGARTIARSVAPPLLKLVWAHYNYIVQNAVLNFSGYVAKTNSTTAYLVVFEGPLRALEAARQIQLEMVKSIWPEELRLLETTLHVKDPKSHTVLFNGPRPQIAVHLSDQYVWRLISCPPSPVARKNDASSKGACDGGGDGGRTTAASWIPVHISGVGVDETFVLGRHAHGGEIRLSRPLLEAAATHPRGKLLLEQLRMEVVVAPGVICPTEGATKDSRTATGSAKKVQSESELKTVKANIFTGECVVSVPCQLEGRLALILPSASATFSAAKLTKEALAMATTSASEDNAEGPSGEEDVADPVDDTEKLESAAAMSLATETTGHTSTMLPRAILLPEEMVAQHAWFVEPKKSFHPLPAAWRTDWSTVVQQPTNQLAELDFWKEARRIQAALQELLKMFPSGPLLSRALEDVPDDAASEFPTELVTSSSTNPPASGAAGKKTSAENRLPTKIPAPPTSLSAARGSANHTRRLKGTEPSKTSAASTAARTATPAAAVSQYVHFMDFSKHLLTALLNALEIGVDQHSQTSLSILRGGQKSKIKTVGLPPMSGKSGRASVIGGSAGSSSQKYSRSTVNGQIHSSSLGPIEYSPSGSLRESSISLSGISPLSGRPLNSNPAEACVSLTSPSLSRDAELQVMSTSDSRHEDVQVSSERPFLIALDYLDDACRTLTQLSGTELGKLVPIPAAPSSKSKTFPGRFSNARHL</sequence>
<feature type="region of interest" description="Disordered" evidence="2">
    <location>
        <begin position="1428"/>
        <end position="1475"/>
    </location>
</feature>
<dbReference type="VEuPathDB" id="TriTrypDB:LPAL13_200018200"/>
<evidence type="ECO:0000256" key="1">
    <source>
        <dbReference type="SAM" id="Coils"/>
    </source>
</evidence>
<feature type="compositionally biased region" description="Low complexity" evidence="2">
    <location>
        <begin position="1438"/>
        <end position="1452"/>
    </location>
</feature>
<dbReference type="KEGG" id="lpan:LPMP_201310"/>
<reference evidence="3 4" key="1">
    <citation type="journal article" date="2015" name="Sci. Rep.">
        <title>The genome of Leishmania panamensis: insights into genomics of the L. (Viannia) subgenus.</title>
        <authorList>
            <person name="Llanes A."/>
            <person name="Restrepo C.M."/>
            <person name="Vecchio G.D."/>
            <person name="Anguizola F.J."/>
            <person name="Lleonart R."/>
        </authorList>
    </citation>
    <scope>NUCLEOTIDE SEQUENCE [LARGE SCALE GENOMIC DNA]</scope>
    <source>
        <strain evidence="3 4">MHOM/PA/94/PSC-1</strain>
    </source>
</reference>
<evidence type="ECO:0000313" key="3">
    <source>
        <dbReference type="EMBL" id="AIN97625.1"/>
    </source>
</evidence>
<evidence type="ECO:0000256" key="2">
    <source>
        <dbReference type="SAM" id="MobiDB-lite"/>
    </source>
</evidence>
<dbReference type="SUPFAM" id="SSF55073">
    <property type="entry name" value="Nucleotide cyclase"/>
    <property type="match status" value="2"/>
</dbReference>